<evidence type="ECO:0000256" key="5">
    <source>
        <dbReference type="ARBA" id="ARBA00023002"/>
    </source>
</evidence>
<dbReference type="STRING" id="504486.SAMN05660703_0689"/>
<dbReference type="OrthoDB" id="9777553at2"/>
<dbReference type="PRINTS" id="PR00073">
    <property type="entry name" value="COPRGNOXDASE"/>
</dbReference>
<comment type="similarity">
    <text evidence="2">Belongs to the aerobic coproporphyrinogen-III oxidase family.</text>
</comment>
<proteinExistence type="inferred from homology"/>
<dbReference type="Pfam" id="PF01218">
    <property type="entry name" value="Coprogen_oxidas"/>
    <property type="match status" value="1"/>
</dbReference>
<keyword evidence="6" id="KW-0350">Heme biosynthesis</keyword>
<dbReference type="SUPFAM" id="SSF102886">
    <property type="entry name" value="Coproporphyrinogen III oxidase"/>
    <property type="match status" value="1"/>
</dbReference>
<evidence type="ECO:0000256" key="6">
    <source>
        <dbReference type="ARBA" id="ARBA00023133"/>
    </source>
</evidence>
<sequence length="300" mass="35034">MKDKFYAYIQQLQDTITSTLEEVDVSAKFREDIWQRPEGGGGRTRVIENGAVFEKGGVNISGVHGALPESMQNYFGVKDADFFACGLSLVLHPKNPMVPTVHANWRYFEMYDKEGTIVDQWFGGGQDLTPYYLFQEDAIHFHTTCKKACDAHHPEFHSTYKKKCDEYFWNTHRDEARGLGGLFFDYCKANEQMQMQDWYNFVTEVGNSFLEAYVPIVIKRKDLEYTSEQRKWQEIRRGRYVEFNLVHDKGTLFGLKTNGRIESILMSLPPHVQWVYDHQPEKDSDEEKLLNVLKNPKDWV</sequence>
<keyword evidence="9" id="KW-1185">Reference proteome</keyword>
<dbReference type="EC" id="1.3.3.3" evidence="4"/>
<comment type="subunit">
    <text evidence="3">Homodimer.</text>
</comment>
<dbReference type="EMBL" id="FWXO01000001">
    <property type="protein sequence ID" value="SMC37580.1"/>
    <property type="molecule type" value="Genomic_DNA"/>
</dbReference>
<dbReference type="PANTHER" id="PTHR10755">
    <property type="entry name" value="COPROPORPHYRINOGEN III OXIDASE, MITOCHONDRIAL"/>
    <property type="match status" value="1"/>
</dbReference>
<dbReference type="GO" id="GO:0006782">
    <property type="term" value="P:protoporphyrinogen IX biosynthetic process"/>
    <property type="evidence" value="ECO:0007669"/>
    <property type="project" value="TreeGrafter"/>
</dbReference>
<evidence type="ECO:0000256" key="4">
    <source>
        <dbReference type="ARBA" id="ARBA00012869"/>
    </source>
</evidence>
<dbReference type="InterPro" id="IPR001260">
    <property type="entry name" value="Coprogen_oxidase_aer"/>
</dbReference>
<dbReference type="InterPro" id="IPR036406">
    <property type="entry name" value="Coprogen_oxidase_aer_sf"/>
</dbReference>
<dbReference type="AlphaFoldDB" id="A0A1W1YMW0"/>
<keyword evidence="5" id="KW-0560">Oxidoreductase</keyword>
<evidence type="ECO:0000313" key="9">
    <source>
        <dbReference type="Proteomes" id="UP000192360"/>
    </source>
</evidence>
<name>A0A1W1YMW0_9FLAO</name>
<organism evidence="8 9">
    <name type="scientific">Cellulophaga tyrosinoxydans</name>
    <dbReference type="NCBI Taxonomy" id="504486"/>
    <lineage>
        <taxon>Bacteria</taxon>
        <taxon>Pseudomonadati</taxon>
        <taxon>Bacteroidota</taxon>
        <taxon>Flavobacteriia</taxon>
        <taxon>Flavobacteriales</taxon>
        <taxon>Flavobacteriaceae</taxon>
        <taxon>Cellulophaga</taxon>
    </lineage>
</organism>
<comment type="pathway">
    <text evidence="1">Porphyrin-containing compound metabolism; protoporphyrin-IX biosynthesis; protoporphyrinogen-IX from coproporphyrinogen-III (O2 route): step 1/1.</text>
</comment>
<evidence type="ECO:0000256" key="3">
    <source>
        <dbReference type="ARBA" id="ARBA00011738"/>
    </source>
</evidence>
<evidence type="ECO:0000313" key="8">
    <source>
        <dbReference type="EMBL" id="SMC37580.1"/>
    </source>
</evidence>
<gene>
    <name evidence="8" type="ORF">SAMN05660703_0689</name>
</gene>
<dbReference type="Gene3D" id="3.40.1500.10">
    <property type="entry name" value="Coproporphyrinogen III oxidase, aerobic"/>
    <property type="match status" value="1"/>
</dbReference>
<dbReference type="NCBIfam" id="NF003727">
    <property type="entry name" value="PRK05330.1"/>
    <property type="match status" value="1"/>
</dbReference>
<keyword evidence="7" id="KW-0627">Porphyrin biosynthesis</keyword>
<dbReference type="Proteomes" id="UP000192360">
    <property type="component" value="Unassembled WGS sequence"/>
</dbReference>
<dbReference type="PANTHER" id="PTHR10755:SF0">
    <property type="entry name" value="OXYGEN-DEPENDENT COPROPORPHYRINOGEN-III OXIDASE, MITOCHONDRIAL"/>
    <property type="match status" value="1"/>
</dbReference>
<protein>
    <recommendedName>
        <fullName evidence="4">coproporphyrinogen oxidase</fullName>
        <ecNumber evidence="4">1.3.3.3</ecNumber>
    </recommendedName>
</protein>
<dbReference type="GO" id="GO:0005737">
    <property type="term" value="C:cytoplasm"/>
    <property type="evidence" value="ECO:0007669"/>
    <property type="project" value="TreeGrafter"/>
</dbReference>
<evidence type="ECO:0000256" key="7">
    <source>
        <dbReference type="ARBA" id="ARBA00023244"/>
    </source>
</evidence>
<accession>A0A1W1YMW0</accession>
<dbReference type="PIRSF" id="PIRSF000166">
    <property type="entry name" value="Coproporphyri_ox"/>
    <property type="match status" value="1"/>
</dbReference>
<reference evidence="8 9" key="1">
    <citation type="submission" date="2017-04" db="EMBL/GenBank/DDBJ databases">
        <authorList>
            <person name="Afonso C.L."/>
            <person name="Miller P.J."/>
            <person name="Scott M.A."/>
            <person name="Spackman E."/>
            <person name="Goraichik I."/>
            <person name="Dimitrov K.M."/>
            <person name="Suarez D.L."/>
            <person name="Swayne D.E."/>
        </authorList>
    </citation>
    <scope>NUCLEOTIDE SEQUENCE [LARGE SCALE GENOMIC DNA]</scope>
    <source>
        <strain evidence="8 9">DSM 21164</strain>
    </source>
</reference>
<dbReference type="GO" id="GO:0004109">
    <property type="term" value="F:coproporphyrinogen oxidase activity"/>
    <property type="evidence" value="ECO:0007669"/>
    <property type="project" value="UniProtKB-EC"/>
</dbReference>
<evidence type="ECO:0000256" key="1">
    <source>
        <dbReference type="ARBA" id="ARBA00005168"/>
    </source>
</evidence>
<evidence type="ECO:0000256" key="2">
    <source>
        <dbReference type="ARBA" id="ARBA00010644"/>
    </source>
</evidence>
<dbReference type="RefSeq" id="WP_084059977.1">
    <property type="nucleotide sequence ID" value="NZ_FWXO01000001.1"/>
</dbReference>